<sequence length="171" mass="18700">MLSDSLRASSTWRWRPENTGEASATVPLAWLQSIEAGVRLLQSAAARENELQVQLAQLRLRANAADEELARRQAQLHALEDELGFAEAREASLCERLLREAEGSGMRVGAHRGAPPLEVLILHEEAGAEAAADEDDREYDEEREVVLEDHDDEEEADTDEGAEAASSGGVE</sequence>
<dbReference type="EMBL" id="JWZX01003250">
    <property type="protein sequence ID" value="KOO22788.1"/>
    <property type="molecule type" value="Genomic_DNA"/>
</dbReference>
<name>A0A0M0J977_9EUKA</name>
<comment type="caution">
    <text evidence="3">The sequence shown here is derived from an EMBL/GenBank/DDBJ whole genome shotgun (WGS) entry which is preliminary data.</text>
</comment>
<feature type="region of interest" description="Disordered" evidence="2">
    <location>
        <begin position="125"/>
        <end position="171"/>
    </location>
</feature>
<evidence type="ECO:0000313" key="3">
    <source>
        <dbReference type="EMBL" id="KOO22788.1"/>
    </source>
</evidence>
<organism evidence="3 4">
    <name type="scientific">Chrysochromulina tobinii</name>
    <dbReference type="NCBI Taxonomy" id="1460289"/>
    <lineage>
        <taxon>Eukaryota</taxon>
        <taxon>Haptista</taxon>
        <taxon>Haptophyta</taxon>
        <taxon>Prymnesiophyceae</taxon>
        <taxon>Prymnesiales</taxon>
        <taxon>Chrysochromulinaceae</taxon>
        <taxon>Chrysochromulina</taxon>
    </lineage>
</organism>
<feature type="compositionally biased region" description="Acidic residues" evidence="2">
    <location>
        <begin position="131"/>
        <end position="162"/>
    </location>
</feature>
<feature type="coiled-coil region" evidence="1">
    <location>
        <begin position="41"/>
        <end position="89"/>
    </location>
</feature>
<dbReference type="AlphaFoldDB" id="A0A0M0J977"/>
<protein>
    <submittedName>
        <fullName evidence="3">Uncharacterized protein</fullName>
    </submittedName>
</protein>
<dbReference type="Proteomes" id="UP000037460">
    <property type="component" value="Unassembled WGS sequence"/>
</dbReference>
<evidence type="ECO:0000313" key="4">
    <source>
        <dbReference type="Proteomes" id="UP000037460"/>
    </source>
</evidence>
<reference evidence="4" key="1">
    <citation type="journal article" date="2015" name="PLoS Genet.">
        <title>Genome Sequence and Transcriptome Analyses of Chrysochromulina tobin: Metabolic Tools for Enhanced Algal Fitness in the Prominent Order Prymnesiales (Haptophyceae).</title>
        <authorList>
            <person name="Hovde B.T."/>
            <person name="Deodato C.R."/>
            <person name="Hunsperger H.M."/>
            <person name="Ryken S.A."/>
            <person name="Yost W."/>
            <person name="Jha R.K."/>
            <person name="Patterson J."/>
            <person name="Monnat R.J. Jr."/>
            <person name="Barlow S.B."/>
            <person name="Starkenburg S.R."/>
            <person name="Cattolico R.A."/>
        </authorList>
    </citation>
    <scope>NUCLEOTIDE SEQUENCE</scope>
    <source>
        <strain evidence="4">CCMP291</strain>
    </source>
</reference>
<proteinExistence type="predicted"/>
<evidence type="ECO:0000256" key="1">
    <source>
        <dbReference type="SAM" id="Coils"/>
    </source>
</evidence>
<keyword evidence="4" id="KW-1185">Reference proteome</keyword>
<gene>
    <name evidence="3" type="ORF">Ctob_004601</name>
</gene>
<evidence type="ECO:0000256" key="2">
    <source>
        <dbReference type="SAM" id="MobiDB-lite"/>
    </source>
</evidence>
<accession>A0A0M0J977</accession>
<keyword evidence="1" id="KW-0175">Coiled coil</keyword>